<dbReference type="SMART" id="SM00784">
    <property type="entry name" value="SPT2"/>
    <property type="match status" value="1"/>
</dbReference>
<accession>A0A6A5WF05</accession>
<gene>
    <name evidence="4" type="ORF">P154DRAFT_564016</name>
</gene>
<reference evidence="4" key="1">
    <citation type="journal article" date="2020" name="Stud. Mycol.">
        <title>101 Dothideomycetes genomes: a test case for predicting lifestyles and emergence of pathogens.</title>
        <authorList>
            <person name="Haridas S."/>
            <person name="Albert R."/>
            <person name="Binder M."/>
            <person name="Bloem J."/>
            <person name="Labutti K."/>
            <person name="Salamov A."/>
            <person name="Andreopoulos B."/>
            <person name="Baker S."/>
            <person name="Barry K."/>
            <person name="Bills G."/>
            <person name="Bluhm B."/>
            <person name="Cannon C."/>
            <person name="Castanera R."/>
            <person name="Culley D."/>
            <person name="Daum C."/>
            <person name="Ezra D."/>
            <person name="Gonzalez J."/>
            <person name="Henrissat B."/>
            <person name="Kuo A."/>
            <person name="Liang C."/>
            <person name="Lipzen A."/>
            <person name="Lutzoni F."/>
            <person name="Magnuson J."/>
            <person name="Mondo S."/>
            <person name="Nolan M."/>
            <person name="Ohm R."/>
            <person name="Pangilinan J."/>
            <person name="Park H.-J."/>
            <person name="Ramirez L."/>
            <person name="Alfaro M."/>
            <person name="Sun H."/>
            <person name="Tritt A."/>
            <person name="Yoshinaga Y."/>
            <person name="Zwiers L.-H."/>
            <person name="Turgeon B."/>
            <person name="Goodwin S."/>
            <person name="Spatafora J."/>
            <person name="Crous P."/>
            <person name="Grigoriev I."/>
        </authorList>
    </citation>
    <scope>NUCLEOTIDE SEQUENCE</scope>
    <source>
        <strain evidence="4">CBS 123094</strain>
    </source>
</reference>
<evidence type="ECO:0000256" key="3">
    <source>
        <dbReference type="SAM" id="MobiDB-lite"/>
    </source>
</evidence>
<keyword evidence="5" id="KW-1185">Reference proteome</keyword>
<dbReference type="OrthoDB" id="5430658at2759"/>
<comment type="similarity">
    <text evidence="1">Belongs to the SPT2 family.</text>
</comment>
<evidence type="ECO:0000256" key="2">
    <source>
        <dbReference type="ARBA" id="ARBA00023054"/>
    </source>
</evidence>
<feature type="compositionally biased region" description="Polar residues" evidence="3">
    <location>
        <begin position="130"/>
        <end position="141"/>
    </location>
</feature>
<feature type="region of interest" description="Disordered" evidence="3">
    <location>
        <begin position="1"/>
        <end position="385"/>
    </location>
</feature>
<feature type="compositionally biased region" description="Polar residues" evidence="3">
    <location>
        <begin position="1"/>
        <end position="16"/>
    </location>
</feature>
<feature type="compositionally biased region" description="Acidic residues" evidence="3">
    <location>
        <begin position="310"/>
        <end position="341"/>
    </location>
</feature>
<feature type="compositionally biased region" description="Basic and acidic residues" evidence="3">
    <location>
        <begin position="342"/>
        <end position="369"/>
    </location>
</feature>
<dbReference type="InterPro" id="IPR013256">
    <property type="entry name" value="Chromatin_SPT2"/>
</dbReference>
<dbReference type="AlphaFoldDB" id="A0A6A5WF05"/>
<keyword evidence="2" id="KW-0175">Coiled coil</keyword>
<dbReference type="Pfam" id="PF08243">
    <property type="entry name" value="SPT2"/>
    <property type="match status" value="1"/>
</dbReference>
<dbReference type="Proteomes" id="UP000799779">
    <property type="component" value="Unassembled WGS sequence"/>
</dbReference>
<name>A0A6A5WF05_9PLEO</name>
<evidence type="ECO:0000313" key="4">
    <source>
        <dbReference type="EMBL" id="KAF1999484.1"/>
    </source>
</evidence>
<dbReference type="EMBL" id="ML977595">
    <property type="protein sequence ID" value="KAF1999484.1"/>
    <property type="molecule type" value="Genomic_DNA"/>
</dbReference>
<proteinExistence type="inferred from homology"/>
<feature type="compositionally biased region" description="Low complexity" evidence="3">
    <location>
        <begin position="82"/>
        <end position="100"/>
    </location>
</feature>
<evidence type="ECO:0000313" key="5">
    <source>
        <dbReference type="Proteomes" id="UP000799779"/>
    </source>
</evidence>
<organism evidence="4 5">
    <name type="scientific">Amniculicola lignicola CBS 123094</name>
    <dbReference type="NCBI Taxonomy" id="1392246"/>
    <lineage>
        <taxon>Eukaryota</taxon>
        <taxon>Fungi</taxon>
        <taxon>Dikarya</taxon>
        <taxon>Ascomycota</taxon>
        <taxon>Pezizomycotina</taxon>
        <taxon>Dothideomycetes</taxon>
        <taxon>Pleosporomycetidae</taxon>
        <taxon>Pleosporales</taxon>
        <taxon>Amniculicolaceae</taxon>
        <taxon>Amniculicola</taxon>
    </lineage>
</organism>
<feature type="compositionally biased region" description="Low complexity" evidence="3">
    <location>
        <begin position="212"/>
        <end position="230"/>
    </location>
</feature>
<sequence>MGSKLLNNLLQEVTGTPPQPAITVPRPTQSASAPRPAPRPATTGNVPAPGPLKRKAEGPPDGSQVKVQRREAPAHSAPPNGATRAAPRPDAAKPKTTTTTNGVPYRGTAGLGGPAKPSPVLLKKPVNPGGVTSSMAKSGTPLSKPGTIGTRPSSAPPKTAAPPPASGAPQKKTGYAAMLARAKEAQQSKPVAAQAKAEPTRILTKKERLALRAEAAQAAKGKKGASAIQARAGAGDAKGGLNKEKREPSKLTYQGTARPVNKPPEAGYKGTARPASTAAGPGGKTSVLGRSNPKPKAGAGRYDGYRDWSDLSDAEDGEDYPSEEEESDMEGGLWDMEEEEEKALRVAKKEDAEALREENEHKKQKEERKRKLLALSKAASAKKKR</sequence>
<feature type="compositionally biased region" description="Low complexity" evidence="3">
    <location>
        <begin position="25"/>
        <end position="34"/>
    </location>
</feature>
<evidence type="ECO:0000256" key="1">
    <source>
        <dbReference type="ARBA" id="ARBA00006461"/>
    </source>
</evidence>
<evidence type="ECO:0008006" key="6">
    <source>
        <dbReference type="Google" id="ProtNLM"/>
    </source>
</evidence>
<protein>
    <recommendedName>
        <fullName evidence="6">SPT2-domain-containing protein</fullName>
    </recommendedName>
</protein>